<feature type="region of interest" description="Disordered" evidence="1">
    <location>
        <begin position="1"/>
        <end position="63"/>
    </location>
</feature>
<proteinExistence type="predicted"/>
<evidence type="ECO:0000256" key="1">
    <source>
        <dbReference type="SAM" id="MobiDB-lite"/>
    </source>
</evidence>
<feature type="compositionally biased region" description="Polar residues" evidence="1">
    <location>
        <begin position="49"/>
        <end position="63"/>
    </location>
</feature>
<accession>A0A371D4L3</accession>
<dbReference type="AlphaFoldDB" id="A0A371D4L3"/>
<keyword evidence="3" id="KW-1185">Reference proteome</keyword>
<name>A0A371D4L3_9APHY</name>
<evidence type="ECO:0000313" key="2">
    <source>
        <dbReference type="EMBL" id="RDX47465.1"/>
    </source>
</evidence>
<sequence>MPVLYRPAPRPYLLPEPSAYEHPDPARSLSRVYRRDTNAGMGVPWNSAGFPSSRPSPQDANVDSVVRSATNSTKAPHERFRAMLSLGNSPSPPLPPSQSPFVPTYTSVADCHKAGVADNVLTTRSLALLSGIYVATSIIEKRPISRQLGKDAFRDVVPGLQAFARLPPEDDQLPVEPYRQTGEHLRSLTAKKALAAVPCPDLRTVITLIFHFLGLRILGLSVSANNDTVIRT</sequence>
<protein>
    <submittedName>
        <fullName evidence="2">Uncharacterized protein</fullName>
    </submittedName>
</protein>
<reference evidence="2 3" key="1">
    <citation type="journal article" date="2018" name="Biotechnol. Biofuels">
        <title>Integrative visual omics of the white-rot fungus Polyporus brumalis exposes the biotechnological potential of its oxidative enzymes for delignifying raw plant biomass.</title>
        <authorList>
            <person name="Miyauchi S."/>
            <person name="Rancon A."/>
            <person name="Drula E."/>
            <person name="Hage H."/>
            <person name="Chaduli D."/>
            <person name="Favel A."/>
            <person name="Grisel S."/>
            <person name="Henrissat B."/>
            <person name="Herpoel-Gimbert I."/>
            <person name="Ruiz-Duenas F.J."/>
            <person name="Chevret D."/>
            <person name="Hainaut M."/>
            <person name="Lin J."/>
            <person name="Wang M."/>
            <person name="Pangilinan J."/>
            <person name="Lipzen A."/>
            <person name="Lesage-Meessen L."/>
            <person name="Navarro D."/>
            <person name="Riley R."/>
            <person name="Grigoriev I.V."/>
            <person name="Zhou S."/>
            <person name="Raouche S."/>
            <person name="Rosso M.N."/>
        </authorList>
    </citation>
    <scope>NUCLEOTIDE SEQUENCE [LARGE SCALE GENOMIC DNA]</scope>
    <source>
        <strain evidence="2 3">BRFM 1820</strain>
    </source>
</reference>
<dbReference type="Proteomes" id="UP000256964">
    <property type="component" value="Unassembled WGS sequence"/>
</dbReference>
<dbReference type="EMBL" id="KZ857418">
    <property type="protein sequence ID" value="RDX47465.1"/>
    <property type="molecule type" value="Genomic_DNA"/>
</dbReference>
<dbReference type="STRING" id="139420.A0A371D4L3"/>
<gene>
    <name evidence="2" type="ORF">OH76DRAFT_1419530</name>
</gene>
<organism evidence="2 3">
    <name type="scientific">Lentinus brumalis</name>
    <dbReference type="NCBI Taxonomy" id="2498619"/>
    <lineage>
        <taxon>Eukaryota</taxon>
        <taxon>Fungi</taxon>
        <taxon>Dikarya</taxon>
        <taxon>Basidiomycota</taxon>
        <taxon>Agaricomycotina</taxon>
        <taxon>Agaricomycetes</taxon>
        <taxon>Polyporales</taxon>
        <taxon>Polyporaceae</taxon>
        <taxon>Lentinus</taxon>
    </lineage>
</organism>
<evidence type="ECO:0000313" key="3">
    <source>
        <dbReference type="Proteomes" id="UP000256964"/>
    </source>
</evidence>